<sequence>MSSGWTFATTTARLGASSSTCEPCASTGRATALESRDSSSRRTTPARCWVTTVARTAVPRSFAGPSVASTAARCSPRGRAWSSSTGPRTSCGSTRHDWRGCAVSTRELVVVADLDGTLVEGDGLDLLLRALGRRSRTRRIALTLITPIAWALMIVPSWRATAASLRLWAVTVGVAPATLDDAVDEIVQRTVPLARARPRSALAEIRDHVDDGARLVVVTAGTRPLAEATCRALGLDADIVAASWRPWCGGIGIDAWVSGRRKAEATTRLGTITMAYGDSITDLPMLRRAQAACLVAPGRWTRLAAKLLVPGVRVLSRVA</sequence>
<comment type="caution">
    <text evidence="2">The sequence shown here is derived from an EMBL/GenBank/DDBJ whole genome shotgun (WGS) entry which is preliminary data.</text>
</comment>
<feature type="transmembrane region" description="Helical" evidence="1">
    <location>
        <begin position="140"/>
        <end position="158"/>
    </location>
</feature>
<dbReference type="AlphaFoldDB" id="A0A3L8PMG7"/>
<proteinExistence type="predicted"/>
<gene>
    <name evidence="2" type="ORF">D9V41_04840</name>
</gene>
<keyword evidence="1" id="KW-1133">Transmembrane helix</keyword>
<evidence type="ECO:0000256" key="1">
    <source>
        <dbReference type="SAM" id="Phobius"/>
    </source>
</evidence>
<evidence type="ECO:0000313" key="3">
    <source>
        <dbReference type="Proteomes" id="UP000282515"/>
    </source>
</evidence>
<dbReference type="SUPFAM" id="SSF56784">
    <property type="entry name" value="HAD-like"/>
    <property type="match status" value="1"/>
</dbReference>
<dbReference type="OrthoDB" id="9784466at2"/>
<accession>A0A3L8PMG7</accession>
<dbReference type="InterPro" id="IPR036412">
    <property type="entry name" value="HAD-like_sf"/>
</dbReference>
<keyword evidence="1" id="KW-0812">Transmembrane</keyword>
<dbReference type="InterPro" id="IPR023214">
    <property type="entry name" value="HAD_sf"/>
</dbReference>
<keyword evidence="3" id="KW-1185">Reference proteome</keyword>
<dbReference type="Pfam" id="PF12710">
    <property type="entry name" value="HAD"/>
    <property type="match status" value="1"/>
</dbReference>
<keyword evidence="2" id="KW-0378">Hydrolase</keyword>
<name>A0A3L8PMG7_9ACTN</name>
<evidence type="ECO:0000313" key="2">
    <source>
        <dbReference type="EMBL" id="RLV56414.1"/>
    </source>
</evidence>
<dbReference type="GO" id="GO:0016787">
    <property type="term" value="F:hydrolase activity"/>
    <property type="evidence" value="ECO:0007669"/>
    <property type="project" value="UniProtKB-KW"/>
</dbReference>
<dbReference type="EMBL" id="RDBF01000003">
    <property type="protein sequence ID" value="RLV56414.1"/>
    <property type="molecule type" value="Genomic_DNA"/>
</dbReference>
<protein>
    <submittedName>
        <fullName evidence="2">Haloacid dehalogenase-like hydrolase</fullName>
    </submittedName>
</protein>
<dbReference type="Proteomes" id="UP000282515">
    <property type="component" value="Unassembled WGS sequence"/>
</dbReference>
<dbReference type="Gene3D" id="3.40.50.1000">
    <property type="entry name" value="HAD superfamily/HAD-like"/>
    <property type="match status" value="1"/>
</dbReference>
<keyword evidence="1" id="KW-0472">Membrane</keyword>
<organism evidence="2 3">
    <name type="scientific">Aeromicrobium phragmitis</name>
    <dbReference type="NCBI Taxonomy" id="2478914"/>
    <lineage>
        <taxon>Bacteria</taxon>
        <taxon>Bacillati</taxon>
        <taxon>Actinomycetota</taxon>
        <taxon>Actinomycetes</taxon>
        <taxon>Propionibacteriales</taxon>
        <taxon>Nocardioidaceae</taxon>
        <taxon>Aeromicrobium</taxon>
    </lineage>
</organism>
<reference evidence="2 3" key="1">
    <citation type="submission" date="2018-10" db="EMBL/GenBank/DDBJ databases">
        <title>Aeromicrobium sp. 9W16Y-2 whole genome shotgun sequence.</title>
        <authorList>
            <person name="Li F."/>
        </authorList>
    </citation>
    <scope>NUCLEOTIDE SEQUENCE [LARGE SCALE GENOMIC DNA]</scope>
    <source>
        <strain evidence="2 3">9W16Y-2</strain>
    </source>
</reference>